<feature type="compositionally biased region" description="Low complexity" evidence="1">
    <location>
        <begin position="92"/>
        <end position="105"/>
    </location>
</feature>
<dbReference type="Pfam" id="PF11204">
    <property type="entry name" value="DUF2985"/>
    <property type="match status" value="1"/>
</dbReference>
<comment type="caution">
    <text evidence="3">The sequence shown here is derived from an EMBL/GenBank/DDBJ whole genome shotgun (WGS) entry which is preliminary data.</text>
</comment>
<feature type="compositionally biased region" description="Basic residues" evidence="1">
    <location>
        <begin position="1"/>
        <end position="10"/>
    </location>
</feature>
<feature type="transmembrane region" description="Helical" evidence="2">
    <location>
        <begin position="443"/>
        <end position="467"/>
    </location>
</feature>
<organism evidence="3 4">
    <name type="scientific">Bondarzewia mesenterica</name>
    <dbReference type="NCBI Taxonomy" id="1095465"/>
    <lineage>
        <taxon>Eukaryota</taxon>
        <taxon>Fungi</taxon>
        <taxon>Dikarya</taxon>
        <taxon>Basidiomycota</taxon>
        <taxon>Agaricomycotina</taxon>
        <taxon>Agaricomycetes</taxon>
        <taxon>Russulales</taxon>
        <taxon>Bondarzewiaceae</taxon>
        <taxon>Bondarzewia</taxon>
    </lineage>
</organism>
<feature type="transmembrane region" description="Helical" evidence="2">
    <location>
        <begin position="479"/>
        <end position="496"/>
    </location>
</feature>
<feature type="compositionally biased region" description="Polar residues" evidence="1">
    <location>
        <begin position="525"/>
        <end position="537"/>
    </location>
</feature>
<feature type="region of interest" description="Disordered" evidence="1">
    <location>
        <begin position="523"/>
        <end position="549"/>
    </location>
</feature>
<dbReference type="AlphaFoldDB" id="A0A4S4L6E7"/>
<evidence type="ECO:0000256" key="2">
    <source>
        <dbReference type="SAM" id="Phobius"/>
    </source>
</evidence>
<accession>A0A4S4L6E7</accession>
<proteinExistence type="predicted"/>
<feature type="compositionally biased region" description="Basic and acidic residues" evidence="1">
    <location>
        <begin position="112"/>
        <end position="140"/>
    </location>
</feature>
<name>A0A4S4L6E7_9AGAM</name>
<keyword evidence="2" id="KW-1133">Transmembrane helix</keyword>
<keyword evidence="2" id="KW-0812">Transmembrane</keyword>
<feature type="compositionally biased region" description="Acidic residues" evidence="1">
    <location>
        <begin position="141"/>
        <end position="152"/>
    </location>
</feature>
<evidence type="ECO:0000313" key="3">
    <source>
        <dbReference type="EMBL" id="THH07076.1"/>
    </source>
</evidence>
<feature type="region of interest" description="Disordered" evidence="1">
    <location>
        <begin position="1"/>
        <end position="67"/>
    </location>
</feature>
<keyword evidence="2" id="KW-0472">Membrane</keyword>
<keyword evidence="4" id="KW-1185">Reference proteome</keyword>
<dbReference type="PANTHER" id="PTHR35872">
    <property type="entry name" value="INTEGRAL MEMBRANE PROTEIN (AFU_ORTHOLOGUE AFUA_5G07110)"/>
    <property type="match status" value="1"/>
</dbReference>
<gene>
    <name evidence="3" type="ORF">EW146_g9425</name>
</gene>
<feature type="transmembrane region" description="Helical" evidence="2">
    <location>
        <begin position="203"/>
        <end position="224"/>
    </location>
</feature>
<feature type="compositionally biased region" description="Polar residues" evidence="1">
    <location>
        <begin position="19"/>
        <end position="28"/>
    </location>
</feature>
<feature type="transmembrane region" description="Helical" evidence="2">
    <location>
        <begin position="281"/>
        <end position="304"/>
    </location>
</feature>
<dbReference type="Proteomes" id="UP000310158">
    <property type="component" value="Unassembled WGS sequence"/>
</dbReference>
<dbReference type="EMBL" id="SGPL01000811">
    <property type="protein sequence ID" value="THH07076.1"/>
    <property type="molecule type" value="Genomic_DNA"/>
</dbReference>
<evidence type="ECO:0000256" key="1">
    <source>
        <dbReference type="SAM" id="MobiDB-lite"/>
    </source>
</evidence>
<sequence length="572" mass="64928">MTSVRVRRRGYSTLGDTDISPTVHPSNVSRRRARSDTGLLLSPPLNVDTEVQRPLPHPHQLHDGNRVSRCVQESSLRSSFLRENAERHRRITSIFSSPTSPTSPSDGSQNDVRLEDQHAIHERGPLRRVSSSHDLRHDYSEESTDDDEHPDDDIIENLDVIGTQALLLTSNLSLTVTTGPGRSSGRYGIHPRKRGKFYPHVRALFYHICCAVLTIAQSPPVSLYSRKPVVILPERPRRDEETAFEAGTEDELDRHVKDVLTRPSPTRRILRGVWSFLKTPIGIIAGIYGFLVIFWGAGLVLILVKIINFHNYNTQQFWVEVASQIENGLFCVTGIGLLPWRVQDTYRESFTDFQPVPISVGTGIYKIWYYKRRTRILRKQTGLPELYDPDDLPDPMYDENFVHVLKEHEQADLHYQQRKFMRSQTWYRPHGTETHRAFPINKALLICCLNDGNSIFQIMLAGTMWGLNRFTRPAWSTGLLIPASFICGIASGVVIWRGSQKTRRTKLVEGRLRRALGIDDGMNLPSPSSSMGTNGHTEPQLLTRIGTQGESVRVVNSPTGERFRNSSSKKRD</sequence>
<protein>
    <submittedName>
        <fullName evidence="3">Uncharacterized protein</fullName>
    </submittedName>
</protein>
<feature type="region of interest" description="Disordered" evidence="1">
    <location>
        <begin position="91"/>
        <end position="152"/>
    </location>
</feature>
<dbReference type="PANTHER" id="PTHR35872:SF2">
    <property type="entry name" value="INTEGRAL MEMBRANE PROTEIN (AFU_ORTHOLOGUE AFUA_5G07110)"/>
    <property type="match status" value="1"/>
</dbReference>
<reference evidence="3 4" key="1">
    <citation type="submission" date="2019-02" db="EMBL/GenBank/DDBJ databases">
        <title>Genome sequencing of the rare red list fungi Bondarzewia mesenterica.</title>
        <authorList>
            <person name="Buettner E."/>
            <person name="Kellner H."/>
        </authorList>
    </citation>
    <scope>NUCLEOTIDE SEQUENCE [LARGE SCALE GENOMIC DNA]</scope>
    <source>
        <strain evidence="3 4">DSM 108281</strain>
    </source>
</reference>
<evidence type="ECO:0000313" key="4">
    <source>
        <dbReference type="Proteomes" id="UP000310158"/>
    </source>
</evidence>
<dbReference type="InterPro" id="IPR021369">
    <property type="entry name" value="DUF2985"/>
</dbReference>
<dbReference type="OrthoDB" id="3365211at2759"/>